<accession>F7XV02</accession>
<dbReference type="KEGG" id="mmn:midi_00181"/>
<evidence type="ECO:0000313" key="1">
    <source>
        <dbReference type="EMBL" id="AEI88501.1"/>
    </source>
</evidence>
<dbReference type="EMBL" id="CP002130">
    <property type="protein sequence ID" value="AEI88501.1"/>
    <property type="molecule type" value="Genomic_DNA"/>
</dbReference>
<name>F7XV02_MIDMI</name>
<evidence type="ECO:0000313" key="2">
    <source>
        <dbReference type="Proteomes" id="UP000006639"/>
    </source>
</evidence>
<sequence>MAANKKPRAVPGGIPPCHILALLWAPLLGIEHGELCRLHLLQSENELYVRRIAELHITRINLSVITKENYFITLTVEVSDKANFLIVIYIALTYIYKDATSARSSLRNLSQKNRLNFTTSWGLPMLSYSA</sequence>
<reference evidence="1 2" key="1">
    <citation type="journal article" date="2011" name="Mol. Biol. Evol.">
        <title>Phylogenomic evidence for the presence of a flagellum and cbb3 oxidase in the free-living mitochondrial ancestor.</title>
        <authorList>
            <person name="Sassera D."/>
            <person name="Lo N."/>
            <person name="Epis S."/>
            <person name="D'Auria G."/>
            <person name="Montagna M."/>
            <person name="Comandatore F."/>
            <person name="Horner D."/>
            <person name="Pereto J."/>
            <person name="Luciano A.M."/>
            <person name="Franciosi F."/>
            <person name="Ferri E."/>
            <person name="Crotti E."/>
            <person name="Bazzocchi C."/>
            <person name="Daffonchio D."/>
            <person name="Sacchi L."/>
            <person name="Moya A."/>
            <person name="Latorre A."/>
            <person name="Bandi C."/>
        </authorList>
    </citation>
    <scope>NUCLEOTIDE SEQUENCE [LARGE SCALE GENOMIC DNA]</scope>
    <source>
        <strain evidence="1 2">IricVA</strain>
    </source>
</reference>
<dbReference type="STRING" id="696127.midi_00181"/>
<dbReference type="AlphaFoldDB" id="F7XV02"/>
<dbReference type="Proteomes" id="UP000006639">
    <property type="component" value="Chromosome"/>
</dbReference>
<protein>
    <submittedName>
        <fullName evidence="1">Uncharacterized protein</fullName>
    </submittedName>
</protein>
<dbReference type="HOGENOM" id="CLU_1935648_0_0_5"/>
<gene>
    <name evidence="1" type="ordered locus">midi_00181</name>
</gene>
<organism evidence="1 2">
    <name type="scientific">Midichloria mitochondrii (strain IricVA)</name>
    <dbReference type="NCBI Taxonomy" id="696127"/>
    <lineage>
        <taxon>Bacteria</taxon>
        <taxon>Pseudomonadati</taxon>
        <taxon>Pseudomonadota</taxon>
        <taxon>Alphaproteobacteria</taxon>
        <taxon>Rickettsiales</taxon>
        <taxon>Candidatus Midichloriaceae</taxon>
        <taxon>Candidatus Midichloria</taxon>
    </lineage>
</organism>
<proteinExistence type="predicted"/>
<keyword evidence="2" id="KW-1185">Reference proteome</keyword>